<feature type="region of interest" description="Disordered" evidence="4">
    <location>
        <begin position="300"/>
        <end position="324"/>
    </location>
</feature>
<dbReference type="PROSITE" id="PS50082">
    <property type="entry name" value="WD_REPEATS_2"/>
    <property type="match status" value="1"/>
</dbReference>
<dbReference type="InterPro" id="IPR001810">
    <property type="entry name" value="F-box_dom"/>
</dbReference>
<evidence type="ECO:0000313" key="7">
    <source>
        <dbReference type="Proteomes" id="UP001190700"/>
    </source>
</evidence>
<dbReference type="PROSITE" id="PS00678">
    <property type="entry name" value="WD_REPEATS_1"/>
    <property type="match status" value="1"/>
</dbReference>
<dbReference type="SUPFAM" id="SSF50978">
    <property type="entry name" value="WD40 repeat-like"/>
    <property type="match status" value="1"/>
</dbReference>
<dbReference type="AlphaFoldDB" id="A0AAE0L1X0"/>
<feature type="repeat" description="WD" evidence="3">
    <location>
        <begin position="188"/>
        <end position="229"/>
    </location>
</feature>
<keyword evidence="1 3" id="KW-0853">WD repeat</keyword>
<dbReference type="InterPro" id="IPR036322">
    <property type="entry name" value="WD40_repeat_dom_sf"/>
</dbReference>
<dbReference type="InterPro" id="IPR015943">
    <property type="entry name" value="WD40/YVTN_repeat-like_dom_sf"/>
</dbReference>
<dbReference type="Pfam" id="PF12937">
    <property type="entry name" value="F-box-like"/>
    <property type="match status" value="1"/>
</dbReference>
<evidence type="ECO:0000256" key="4">
    <source>
        <dbReference type="SAM" id="MobiDB-lite"/>
    </source>
</evidence>
<feature type="non-terminal residue" evidence="6">
    <location>
        <position position="363"/>
    </location>
</feature>
<dbReference type="InterPro" id="IPR001680">
    <property type="entry name" value="WD40_rpt"/>
</dbReference>
<protein>
    <recommendedName>
        <fullName evidence="5">F-box domain-containing protein</fullName>
    </recommendedName>
</protein>
<dbReference type="SMART" id="SM00320">
    <property type="entry name" value="WD40"/>
    <property type="match status" value="5"/>
</dbReference>
<evidence type="ECO:0000259" key="5">
    <source>
        <dbReference type="PROSITE" id="PS50181"/>
    </source>
</evidence>
<evidence type="ECO:0000256" key="1">
    <source>
        <dbReference type="ARBA" id="ARBA00022574"/>
    </source>
</evidence>
<feature type="domain" description="F-box" evidence="5">
    <location>
        <begin position="2"/>
        <end position="48"/>
    </location>
</feature>
<dbReference type="Gene3D" id="1.20.1280.50">
    <property type="match status" value="1"/>
</dbReference>
<accession>A0AAE0L1X0</accession>
<evidence type="ECO:0000256" key="2">
    <source>
        <dbReference type="ARBA" id="ARBA00022737"/>
    </source>
</evidence>
<keyword evidence="2" id="KW-0677">Repeat</keyword>
<dbReference type="PANTHER" id="PTHR19848:SF8">
    <property type="entry name" value="F-BOX AND WD REPEAT DOMAIN CONTAINING 7"/>
    <property type="match status" value="1"/>
</dbReference>
<dbReference type="Gene3D" id="2.130.10.10">
    <property type="entry name" value="YVTN repeat-like/Quinoprotein amine dehydrogenase"/>
    <property type="match status" value="2"/>
</dbReference>
<sequence>MSFHIDDLPQSVCLSFISLLSVKDLIALSEVSRHFASICTDEHIWQTLYEATWPREAQLGIFVDSTWKSRYKSKFQIERNWSEEKYQSTTIASHEGPVTCMQFVEGKIYGGSSDNCSARVWDVYGGGSCLRHLHTHDGPVTCICTITSTTQDADDVSQLQQKRYVITGCADGLVRVFLEDAEEPIHVLFRHHGSVWALQRLEETDVLVSGGADACLRTWDLKSGSCLNVLVGHTRGIHAIRCGSGRIVSAAGDGTCRIWCSSTGSALAALSEHVGEVSCLELANRAPVVECVSEVQASPRCRSSDGASDLGPPGSPASQFRLRGAASGSARAPEDVLILTAGSDRVLKSWVLEGPTSSYHTFT</sequence>
<dbReference type="InterPro" id="IPR036047">
    <property type="entry name" value="F-box-like_dom_sf"/>
</dbReference>
<evidence type="ECO:0000313" key="6">
    <source>
        <dbReference type="EMBL" id="KAK3269028.1"/>
    </source>
</evidence>
<reference evidence="6 7" key="1">
    <citation type="journal article" date="2015" name="Genome Biol. Evol.">
        <title>Comparative Genomics of a Bacterivorous Green Alga Reveals Evolutionary Causalities and Consequences of Phago-Mixotrophic Mode of Nutrition.</title>
        <authorList>
            <person name="Burns J.A."/>
            <person name="Paasch A."/>
            <person name="Narechania A."/>
            <person name="Kim E."/>
        </authorList>
    </citation>
    <scope>NUCLEOTIDE SEQUENCE [LARGE SCALE GENOMIC DNA]</scope>
    <source>
        <strain evidence="6 7">PLY_AMNH</strain>
    </source>
</reference>
<dbReference type="PROSITE" id="PS50181">
    <property type="entry name" value="FBOX"/>
    <property type="match status" value="1"/>
</dbReference>
<gene>
    <name evidence="6" type="ORF">CYMTET_22502</name>
</gene>
<proteinExistence type="predicted"/>
<name>A0AAE0L1X0_9CHLO</name>
<comment type="caution">
    <text evidence="6">The sequence shown here is derived from an EMBL/GenBank/DDBJ whole genome shotgun (WGS) entry which is preliminary data.</text>
</comment>
<evidence type="ECO:0000256" key="3">
    <source>
        <dbReference type="PROSITE-ProRule" id="PRU00221"/>
    </source>
</evidence>
<dbReference type="Proteomes" id="UP001190700">
    <property type="component" value="Unassembled WGS sequence"/>
</dbReference>
<dbReference type="PANTHER" id="PTHR19848">
    <property type="entry name" value="WD40 REPEAT PROTEIN"/>
    <property type="match status" value="1"/>
</dbReference>
<dbReference type="PROSITE" id="PS50294">
    <property type="entry name" value="WD_REPEATS_REGION"/>
    <property type="match status" value="1"/>
</dbReference>
<organism evidence="6 7">
    <name type="scientific">Cymbomonas tetramitiformis</name>
    <dbReference type="NCBI Taxonomy" id="36881"/>
    <lineage>
        <taxon>Eukaryota</taxon>
        <taxon>Viridiplantae</taxon>
        <taxon>Chlorophyta</taxon>
        <taxon>Pyramimonadophyceae</taxon>
        <taxon>Pyramimonadales</taxon>
        <taxon>Pyramimonadaceae</taxon>
        <taxon>Cymbomonas</taxon>
    </lineage>
</organism>
<dbReference type="SUPFAM" id="SSF81383">
    <property type="entry name" value="F-box domain"/>
    <property type="match status" value="1"/>
</dbReference>
<dbReference type="EMBL" id="LGRX02011376">
    <property type="protein sequence ID" value="KAK3269028.1"/>
    <property type="molecule type" value="Genomic_DNA"/>
</dbReference>
<dbReference type="Pfam" id="PF00400">
    <property type="entry name" value="WD40"/>
    <property type="match status" value="4"/>
</dbReference>
<keyword evidence="7" id="KW-1185">Reference proteome</keyword>
<dbReference type="InterPro" id="IPR019775">
    <property type="entry name" value="WD40_repeat_CS"/>
</dbReference>